<dbReference type="PANTHER" id="PTHR30302">
    <property type="entry name" value="HYDROGENASE 1 MATURATION PROTEASE"/>
    <property type="match status" value="1"/>
</dbReference>
<name>A0A6C2CMP8_9RHOO</name>
<dbReference type="GO" id="GO:0016485">
    <property type="term" value="P:protein processing"/>
    <property type="evidence" value="ECO:0007669"/>
    <property type="project" value="TreeGrafter"/>
</dbReference>
<proteinExistence type="predicted"/>
<organism evidence="1 2">
    <name type="scientific">Zoogloea oleivorans</name>
    <dbReference type="NCBI Taxonomy" id="1552750"/>
    <lineage>
        <taxon>Bacteria</taxon>
        <taxon>Pseudomonadati</taxon>
        <taxon>Pseudomonadota</taxon>
        <taxon>Betaproteobacteria</taxon>
        <taxon>Rhodocyclales</taxon>
        <taxon>Zoogloeaceae</taxon>
        <taxon>Zoogloea</taxon>
    </lineage>
</organism>
<dbReference type="CDD" id="cd06066">
    <property type="entry name" value="H2MP_NAD-link-bidir"/>
    <property type="match status" value="1"/>
</dbReference>
<comment type="caution">
    <text evidence="1">The sequence shown here is derived from an EMBL/GenBank/DDBJ whole genome shotgun (WGS) entry which is preliminary data.</text>
</comment>
<reference evidence="1 2" key="1">
    <citation type="submission" date="2019-01" db="EMBL/GenBank/DDBJ databases">
        <title>Zoogloea oleivorans genome sequencing and assembly.</title>
        <authorList>
            <person name="Tancsics A."/>
            <person name="Farkas M."/>
            <person name="Kriszt B."/>
            <person name="Maroti G."/>
            <person name="Horvath B."/>
        </authorList>
    </citation>
    <scope>NUCLEOTIDE SEQUENCE [LARGE SCALE GENOMIC DNA]</scope>
    <source>
        <strain evidence="1 2">Buc</strain>
    </source>
</reference>
<sequence length="163" mass="17458">MSLVVFAAGNPSRGDDALGPLLMTELEALALPDVHLVSDFQLQIEHALDLDGRDLALFIDAGTGTPAPFVFREIHPVAGQPPNSHALPPETVLQVYVDIRGHAAPPAFVLCVRGEEFGLGRDLSATARKHLSAARAHLLRCLACAEATSWRRLAGADRDLLRA</sequence>
<dbReference type="PANTHER" id="PTHR30302:SF5">
    <property type="entry name" value="SLR1876 PROTEIN"/>
    <property type="match status" value="1"/>
</dbReference>
<dbReference type="NCBIfam" id="TIGR00072">
    <property type="entry name" value="hydrog_prot"/>
    <property type="match status" value="1"/>
</dbReference>
<gene>
    <name evidence="1" type="ORF">ETQ85_18275</name>
</gene>
<evidence type="ECO:0000313" key="1">
    <source>
        <dbReference type="EMBL" id="TYC54622.1"/>
    </source>
</evidence>
<dbReference type="OrthoDB" id="9808862at2"/>
<dbReference type="RefSeq" id="WP_148580524.1">
    <property type="nucleotide sequence ID" value="NZ_JAVEUW010000131.1"/>
</dbReference>
<dbReference type="EMBL" id="SDKK01000018">
    <property type="protein sequence ID" value="TYC54622.1"/>
    <property type="molecule type" value="Genomic_DNA"/>
</dbReference>
<keyword evidence="2" id="KW-1185">Reference proteome</keyword>
<dbReference type="Gene3D" id="3.40.50.1450">
    <property type="entry name" value="HybD-like"/>
    <property type="match status" value="1"/>
</dbReference>
<dbReference type="SUPFAM" id="SSF53163">
    <property type="entry name" value="HybD-like"/>
    <property type="match status" value="1"/>
</dbReference>
<keyword evidence="1" id="KW-0378">Hydrolase</keyword>
<dbReference type="GO" id="GO:0004175">
    <property type="term" value="F:endopeptidase activity"/>
    <property type="evidence" value="ECO:0007669"/>
    <property type="project" value="TreeGrafter"/>
</dbReference>
<accession>A0A6C2CMP8</accession>
<dbReference type="AlphaFoldDB" id="A0A6C2CMP8"/>
<evidence type="ECO:0000313" key="2">
    <source>
        <dbReference type="Proteomes" id="UP000389128"/>
    </source>
</evidence>
<protein>
    <submittedName>
        <fullName evidence="1">Hydrogenase maturation protease</fullName>
    </submittedName>
</protein>
<keyword evidence="1" id="KW-0645">Protease</keyword>
<dbReference type="GO" id="GO:0008047">
    <property type="term" value="F:enzyme activator activity"/>
    <property type="evidence" value="ECO:0007669"/>
    <property type="project" value="InterPro"/>
</dbReference>
<dbReference type="InterPro" id="IPR000671">
    <property type="entry name" value="Peptidase_A31"/>
</dbReference>
<dbReference type="InterPro" id="IPR023430">
    <property type="entry name" value="Pept_HybD-like_dom_sf"/>
</dbReference>
<dbReference type="Proteomes" id="UP000389128">
    <property type="component" value="Unassembled WGS sequence"/>
</dbReference>